<dbReference type="InterPro" id="IPR029068">
    <property type="entry name" value="Glyas_Bleomycin-R_OHBP_Dase"/>
</dbReference>
<feature type="compositionally biased region" description="Basic and acidic residues" evidence="1">
    <location>
        <begin position="1"/>
        <end position="22"/>
    </location>
</feature>
<organism evidence="3 4">
    <name type="scientific">Streptomyces umbrinus</name>
    <dbReference type="NCBI Taxonomy" id="67370"/>
    <lineage>
        <taxon>Bacteria</taxon>
        <taxon>Bacillati</taxon>
        <taxon>Actinomycetota</taxon>
        <taxon>Actinomycetes</taxon>
        <taxon>Kitasatosporales</taxon>
        <taxon>Streptomycetaceae</taxon>
        <taxon>Streptomyces</taxon>
        <taxon>Streptomyces phaeochromogenes group</taxon>
    </lineage>
</organism>
<dbReference type="InterPro" id="IPR037523">
    <property type="entry name" value="VOC_core"/>
</dbReference>
<evidence type="ECO:0000259" key="2">
    <source>
        <dbReference type="PROSITE" id="PS51819"/>
    </source>
</evidence>
<sequence>MTRTAHQDLHSEQGALRGEHPGRSRNPVIKVADLAWLEFEKPDLDRAEVFARDFGFGVAARTEHELWLRGTLAGSPCVVIRAGRTSRFVGPAFRAAERADLDRLARATGSDVRDLDRAGAPCGGKGVDLLDPSGFPVRVVHCGEDLPALPEQRPLLLNFGTDHRRTNAMQRPPREPSRIQRLGHVVLETRVFGHALDWYLDTLGMIVSDFLFLDGQRDRGPTMAFIRCDRGGAAVDHHTLAMHLGPGNGYVHSAYQVTDLDSMAAGGEYLNERGYKRSWGIGRHIQGSQLFDYWRDPDRFMLEHFADGDLFSCDLEPGWAPMSTSGLAQWGPPATRDFLGASPSPARVRHVVQALLGDNELDPARLLGLLKAVNS</sequence>
<dbReference type="Pfam" id="PF00903">
    <property type="entry name" value="Glyoxalase"/>
    <property type="match status" value="1"/>
</dbReference>
<protein>
    <submittedName>
        <fullName evidence="3">Catechol 2,3-dioxygenase-like lactoylglutathione lyase family enzyme</fullName>
    </submittedName>
</protein>
<dbReference type="RefSeq" id="WP_307520507.1">
    <property type="nucleotide sequence ID" value="NZ_JAUSZI010000002.1"/>
</dbReference>
<evidence type="ECO:0000256" key="1">
    <source>
        <dbReference type="SAM" id="MobiDB-lite"/>
    </source>
</evidence>
<feature type="domain" description="VOC" evidence="2">
    <location>
        <begin position="181"/>
        <end position="307"/>
    </location>
</feature>
<dbReference type="SUPFAM" id="SSF54593">
    <property type="entry name" value="Glyoxalase/Bleomycin resistance protein/Dihydroxybiphenyl dioxygenase"/>
    <property type="match status" value="2"/>
</dbReference>
<evidence type="ECO:0000313" key="3">
    <source>
        <dbReference type="EMBL" id="MDQ1025183.1"/>
    </source>
</evidence>
<comment type="caution">
    <text evidence="3">The sequence shown here is derived from an EMBL/GenBank/DDBJ whole genome shotgun (WGS) entry which is preliminary data.</text>
</comment>
<gene>
    <name evidence="3" type="ORF">QF035_002765</name>
</gene>
<keyword evidence="4" id="KW-1185">Reference proteome</keyword>
<feature type="region of interest" description="Disordered" evidence="1">
    <location>
        <begin position="1"/>
        <end position="24"/>
    </location>
</feature>
<accession>A0ABU0SNQ4</accession>
<dbReference type="EMBL" id="JAUSZI010000002">
    <property type="protein sequence ID" value="MDQ1025183.1"/>
    <property type="molecule type" value="Genomic_DNA"/>
</dbReference>
<evidence type="ECO:0000313" key="4">
    <source>
        <dbReference type="Proteomes" id="UP001230328"/>
    </source>
</evidence>
<dbReference type="Gene3D" id="3.10.180.10">
    <property type="entry name" value="2,3-Dihydroxybiphenyl 1,2-Dioxygenase, domain 1"/>
    <property type="match status" value="2"/>
</dbReference>
<dbReference type="Proteomes" id="UP001230328">
    <property type="component" value="Unassembled WGS sequence"/>
</dbReference>
<dbReference type="InterPro" id="IPR004360">
    <property type="entry name" value="Glyas_Fos-R_dOase_dom"/>
</dbReference>
<reference evidence="3 4" key="1">
    <citation type="submission" date="2023-07" db="EMBL/GenBank/DDBJ databases">
        <title>Comparative genomics of wheat-associated soil bacteria to identify genetic determinants of phenazine resistance.</title>
        <authorList>
            <person name="Mouncey N."/>
        </authorList>
    </citation>
    <scope>NUCLEOTIDE SEQUENCE [LARGE SCALE GENOMIC DNA]</scope>
    <source>
        <strain evidence="3 4">V2I4</strain>
    </source>
</reference>
<proteinExistence type="predicted"/>
<name>A0ABU0SNQ4_9ACTN</name>
<dbReference type="PROSITE" id="PS51819">
    <property type="entry name" value="VOC"/>
    <property type="match status" value="1"/>
</dbReference>